<dbReference type="EMBL" id="JBHSQB010000021">
    <property type="protein sequence ID" value="MFC6098415.1"/>
    <property type="molecule type" value="Genomic_DNA"/>
</dbReference>
<comment type="caution">
    <text evidence="1">The sequence shown here is derived from an EMBL/GenBank/DDBJ whole genome shotgun (WGS) entry which is preliminary data.</text>
</comment>
<proteinExistence type="predicted"/>
<organism evidence="1 2">
    <name type="scientific">Flavobacterium qiangtangense</name>
    <dbReference type="NCBI Taxonomy" id="1442595"/>
    <lineage>
        <taxon>Bacteria</taxon>
        <taxon>Pseudomonadati</taxon>
        <taxon>Bacteroidota</taxon>
        <taxon>Flavobacteriia</taxon>
        <taxon>Flavobacteriales</taxon>
        <taxon>Flavobacteriaceae</taxon>
        <taxon>Flavobacterium</taxon>
    </lineage>
</organism>
<sequence length="353" mass="42040">MSKLTLLLILCFTIQSTLTFGQYKKIKEEKLTIIENKYFYKNIPLNGRYHLKYKMPNDHLSEKVNFTDGLKNDTMSTIFRFGKKEKAGAYVNGLKEGKWTEFMYSYGTIETISNFKKDLKEGMELDFVFGKDTLYYTSDKLDGWQSFNRHSTAEKKHYDNGVLKKSVETNPVLSFTKECNYLTDNYECYSERKYHSAVRKEKITGNYKSRFEKTTTINDTIQHKIIVEKTETKDNLKFIADFYRNNQQYEKWEIIIPSREHCFNEENSKRLLDDDNYRIEYFLDGKKIGTAYKLECEIYQWLMYVHKVDFFVYDYSQDQYGYSKNFRKYKLAIIESDGDMLGGCVPEYIESNE</sequence>
<dbReference type="RefSeq" id="WP_379793429.1">
    <property type="nucleotide sequence ID" value="NZ_JBHSQB010000021.1"/>
</dbReference>
<dbReference type="Proteomes" id="UP001596287">
    <property type="component" value="Unassembled WGS sequence"/>
</dbReference>
<name>A0ABW1PSN4_9FLAO</name>
<reference evidence="2" key="1">
    <citation type="journal article" date="2019" name="Int. J. Syst. Evol. Microbiol.">
        <title>The Global Catalogue of Microorganisms (GCM) 10K type strain sequencing project: providing services to taxonomists for standard genome sequencing and annotation.</title>
        <authorList>
            <consortium name="The Broad Institute Genomics Platform"/>
            <consortium name="The Broad Institute Genome Sequencing Center for Infectious Disease"/>
            <person name="Wu L."/>
            <person name="Ma J."/>
        </authorList>
    </citation>
    <scope>NUCLEOTIDE SEQUENCE [LARGE SCALE GENOMIC DNA]</scope>
    <source>
        <strain evidence="2">CCUG 49679</strain>
    </source>
</reference>
<protein>
    <recommendedName>
        <fullName evidence="3">MORN repeat protein</fullName>
    </recommendedName>
</protein>
<evidence type="ECO:0008006" key="3">
    <source>
        <dbReference type="Google" id="ProtNLM"/>
    </source>
</evidence>
<accession>A0ABW1PSN4</accession>
<evidence type="ECO:0000313" key="2">
    <source>
        <dbReference type="Proteomes" id="UP001596287"/>
    </source>
</evidence>
<keyword evidence="2" id="KW-1185">Reference proteome</keyword>
<evidence type="ECO:0000313" key="1">
    <source>
        <dbReference type="EMBL" id="MFC6098415.1"/>
    </source>
</evidence>
<gene>
    <name evidence="1" type="ORF">ACFPVY_17335</name>
</gene>